<proteinExistence type="predicted"/>
<evidence type="ECO:0000313" key="2">
    <source>
        <dbReference type="EMBL" id="PHH96785.1"/>
    </source>
</evidence>
<evidence type="ECO:0000313" key="7">
    <source>
        <dbReference type="Proteomes" id="UP000225199"/>
    </source>
</evidence>
<dbReference type="RefSeq" id="WP_032848777.1">
    <property type="nucleotide sequence ID" value="NZ_CP077110.1"/>
</dbReference>
<dbReference type="AlphaFoldDB" id="A0A2C6ARD9"/>
<feature type="signal peptide" evidence="1">
    <location>
        <begin position="1"/>
        <end position="18"/>
    </location>
</feature>
<feature type="chain" id="PRO_5011931955" description="Lipoprotein" evidence="1">
    <location>
        <begin position="19"/>
        <end position="128"/>
    </location>
</feature>
<sequence>MKKILLAILLLFTLVACGNLETYHTPPALKKGQKTVRLVNFPIAFEGSLTKDLEMKGWDVYVGNSGNQSIKVECSNFDFDMLYGFRQGSLKFIDLRTGKEIARYNFKMAQPESIQKKIVDVLESFPGA</sequence>
<evidence type="ECO:0008006" key="8">
    <source>
        <dbReference type="Google" id="ProtNLM"/>
    </source>
</evidence>
<accession>A0A2C6ARD9</accession>
<organism evidence="2 7">
    <name type="scientific">Fusobacterium nucleatum subsp. polymorphum</name>
    <name type="common">Fusobacterium polymorphum</name>
    <dbReference type="NCBI Taxonomy" id="76857"/>
    <lineage>
        <taxon>Bacteria</taxon>
        <taxon>Fusobacteriati</taxon>
        <taxon>Fusobacteriota</taxon>
        <taxon>Fusobacteriia</taxon>
        <taxon>Fusobacteriales</taxon>
        <taxon>Fusobacteriaceae</taxon>
        <taxon>Fusobacterium</taxon>
    </lineage>
</organism>
<dbReference type="Proteomes" id="UP000221504">
    <property type="component" value="Unassembled WGS sequence"/>
</dbReference>
<dbReference type="EMBL" id="NIRM01000001">
    <property type="protein sequence ID" value="PHI09751.1"/>
    <property type="molecule type" value="Genomic_DNA"/>
</dbReference>
<dbReference type="Proteomes" id="UP000225199">
    <property type="component" value="Unassembled WGS sequence"/>
</dbReference>
<dbReference type="Proteomes" id="UP000224507">
    <property type="component" value="Unassembled WGS sequence"/>
</dbReference>
<comment type="caution">
    <text evidence="2">The sequence shown here is derived from an EMBL/GenBank/DDBJ whole genome shotgun (WGS) entry which is preliminary data.</text>
</comment>
<reference evidence="3 5" key="2">
    <citation type="submission" date="2017-06" db="EMBL/GenBank/DDBJ databases">
        <title>Draft genome sequence of Fusobacterium nucleatum subsp. polymorphum KCOM 1267 (=ChDC F290).</title>
        <authorList>
            <person name="Kook J.-K."/>
            <person name="Park S.-N."/>
            <person name="Lim Y.K."/>
            <person name="Roh H."/>
        </authorList>
    </citation>
    <scope>NUCLEOTIDE SEQUENCE [LARGE SCALE GENOMIC DNA]</scope>
    <source>
        <strain evidence="3">KCOM 1267</strain>
        <strain evidence="5">KCOM 1267(ChDC F290)</strain>
    </source>
</reference>
<gene>
    <name evidence="2" type="ORF">CA840_05310</name>
    <name evidence="3" type="ORF">CBG52_00525</name>
    <name evidence="4" type="ORF">CBG56_08190</name>
</gene>
<evidence type="ECO:0000313" key="4">
    <source>
        <dbReference type="EMBL" id="PHI12212.1"/>
    </source>
</evidence>
<reference evidence="2 7" key="1">
    <citation type="submission" date="2017-06" db="EMBL/GenBank/DDBJ databases">
        <title>Draft genome sequence of Fusobacterium nucleatum subsp. polymorphum KCOM 1002 (=ChDC F175).</title>
        <authorList>
            <person name="Kook J.-K."/>
            <person name="Park S.-N."/>
            <person name="Lim Y.K."/>
            <person name="Roh H."/>
        </authorList>
    </citation>
    <scope>NUCLEOTIDE SEQUENCE [LARGE SCALE GENOMIC DNA]</scope>
    <source>
        <strain evidence="2">KCOM 1002</strain>
        <strain evidence="7">KCOM 1002 (ChDC F175)</strain>
    </source>
</reference>
<keyword evidence="1" id="KW-0732">Signal</keyword>
<evidence type="ECO:0000256" key="1">
    <source>
        <dbReference type="SAM" id="SignalP"/>
    </source>
</evidence>
<evidence type="ECO:0000313" key="5">
    <source>
        <dbReference type="Proteomes" id="UP000221504"/>
    </source>
</evidence>
<evidence type="ECO:0000313" key="3">
    <source>
        <dbReference type="EMBL" id="PHI09751.1"/>
    </source>
</evidence>
<dbReference type="EMBL" id="NIRO01000010">
    <property type="protein sequence ID" value="PHI12212.1"/>
    <property type="molecule type" value="Genomic_DNA"/>
</dbReference>
<evidence type="ECO:0000313" key="6">
    <source>
        <dbReference type="Proteomes" id="UP000224507"/>
    </source>
</evidence>
<dbReference type="PROSITE" id="PS51257">
    <property type="entry name" value="PROKAR_LIPOPROTEIN"/>
    <property type="match status" value="1"/>
</dbReference>
<dbReference type="EMBL" id="NIRJ01000001">
    <property type="protein sequence ID" value="PHH96785.1"/>
    <property type="molecule type" value="Genomic_DNA"/>
</dbReference>
<reference evidence="4 6" key="3">
    <citation type="submission" date="2017-06" db="EMBL/GenBank/DDBJ databases">
        <title>Draft genome sequence of Fusobacterium nucleatum subsp. polymorphum KCOM 1274 (=ChDC F309).</title>
        <authorList>
            <person name="Kook J.-K."/>
            <person name="Park S.-N."/>
            <person name="Lim Y.K."/>
            <person name="Roh H."/>
        </authorList>
    </citation>
    <scope>NUCLEOTIDE SEQUENCE [LARGE SCALE GENOMIC DNA]</scope>
    <source>
        <strain evidence="4">KCOM 1274</strain>
        <strain evidence="6">KCOM 1274 (ChDC F309)</strain>
    </source>
</reference>
<protein>
    <recommendedName>
        <fullName evidence="8">Lipoprotein</fullName>
    </recommendedName>
</protein>
<name>A0A2C6ARD9_FUSNP</name>